<proteinExistence type="predicted"/>
<protein>
    <submittedName>
        <fullName evidence="1">Uncharacterized protein</fullName>
    </submittedName>
</protein>
<accession>A0A6C0ECU5</accession>
<dbReference type="AlphaFoldDB" id="A0A6C0ECU5"/>
<name>A0A6C0ECU5_9ZZZZ</name>
<evidence type="ECO:0000313" key="1">
    <source>
        <dbReference type="EMBL" id="QHT26213.1"/>
    </source>
</evidence>
<reference evidence="1" key="1">
    <citation type="journal article" date="2020" name="Nature">
        <title>Giant virus diversity and host interactions through global metagenomics.</title>
        <authorList>
            <person name="Schulz F."/>
            <person name="Roux S."/>
            <person name="Paez-Espino D."/>
            <person name="Jungbluth S."/>
            <person name="Walsh D.A."/>
            <person name="Denef V.J."/>
            <person name="McMahon K.D."/>
            <person name="Konstantinidis K.T."/>
            <person name="Eloe-Fadrosh E.A."/>
            <person name="Kyrpides N.C."/>
            <person name="Woyke T."/>
        </authorList>
    </citation>
    <scope>NUCLEOTIDE SEQUENCE</scope>
    <source>
        <strain evidence="1">GVMAG-M-3300023179-27</strain>
    </source>
</reference>
<dbReference type="EMBL" id="MN739781">
    <property type="protein sequence ID" value="QHT26213.1"/>
    <property type="molecule type" value="Genomic_DNA"/>
</dbReference>
<sequence>MASFNGFKLASLGHLINKIKDRNKIFAHIRENRGSLYSKSVPLTMRIPKQLYDGVYSKMTSEQLNKINLYVEDKLQEMIYEAHWKNEQWFRPDPWNRPAYICTDLVKQQQKDNTNKTSIIWRSRYSNLDPRQPNFNFFEDGKQVIYMSDWLMFSKYPIDEDSVERYLKKIRFLEKDSLQKENYSDDKLYGTRIDCWRKLSGYTKSQFDPKTEILYDDTDFEKLEFPKSDQDLRVVSIALLHIMNEIPPEYLNMHNYNVIGRWFERNRSDLNASYSMMYEYKYKKENKEVLIQPEEYIIELKQRLSKKELNEMMTKWAVHGSYNKPLYGICEPIKIPDFNEDTIDLHEYEKLHGKHRTRRLIDEINFSIKHVFYCGDIKAEELLCAMINYHSVDKITVEYAKKILDAHEKRYHTKYVNIYNNIDLCARFDKMPLFDFYKYKRHNPNGNFEKIIEGIKDKSLLKY</sequence>
<organism evidence="1">
    <name type="scientific">viral metagenome</name>
    <dbReference type="NCBI Taxonomy" id="1070528"/>
    <lineage>
        <taxon>unclassified sequences</taxon>
        <taxon>metagenomes</taxon>
        <taxon>organismal metagenomes</taxon>
    </lineage>
</organism>